<dbReference type="RefSeq" id="WP_123221937.1">
    <property type="nucleotide sequence ID" value="NZ_RJSF01000011.1"/>
</dbReference>
<gene>
    <name evidence="2" type="ORF">EFL26_05675</name>
</gene>
<evidence type="ECO:0000313" key="2">
    <source>
        <dbReference type="EMBL" id="RNM16249.1"/>
    </source>
</evidence>
<dbReference type="Proteomes" id="UP000279994">
    <property type="component" value="Unassembled WGS sequence"/>
</dbReference>
<keyword evidence="1" id="KW-1133">Transmembrane helix</keyword>
<evidence type="ECO:0000313" key="3">
    <source>
        <dbReference type="Proteomes" id="UP000279994"/>
    </source>
</evidence>
<keyword evidence="3" id="KW-1185">Reference proteome</keyword>
<dbReference type="OrthoDB" id="3790874at2"/>
<sequence length="124" mass="13586">MYYAFAVFAAILALAVITLYVVREQTGFLRRREQVDKELHSDRVPTLEYEVPVGQDPAVVLAALERAGYDATTDATHPNQTVLVGCPGGIEGERERVRSVIESADVTTPDDGAPVPAVVRFRDE</sequence>
<name>A0A3N0GV04_9ACTN</name>
<reference evidence="2 3" key="1">
    <citation type="submission" date="2018-11" db="EMBL/GenBank/DDBJ databases">
        <authorList>
            <person name="Li F."/>
        </authorList>
    </citation>
    <scope>NUCLEOTIDE SEQUENCE [LARGE SCALE GENOMIC DNA]</scope>
    <source>
        <strain evidence="2 3">Gsoil 818</strain>
    </source>
</reference>
<keyword evidence="1" id="KW-0812">Transmembrane</keyword>
<keyword evidence="1" id="KW-0472">Membrane</keyword>
<comment type="caution">
    <text evidence="2">The sequence shown here is derived from an EMBL/GenBank/DDBJ whole genome shotgun (WGS) entry which is preliminary data.</text>
</comment>
<evidence type="ECO:0000256" key="1">
    <source>
        <dbReference type="SAM" id="Phobius"/>
    </source>
</evidence>
<protein>
    <submittedName>
        <fullName evidence="2">Uncharacterized protein</fullName>
    </submittedName>
</protein>
<proteinExistence type="predicted"/>
<dbReference type="AlphaFoldDB" id="A0A3N0GV04"/>
<accession>A0A3N0GV04</accession>
<dbReference type="EMBL" id="RJSF01000011">
    <property type="protein sequence ID" value="RNM16249.1"/>
    <property type="molecule type" value="Genomic_DNA"/>
</dbReference>
<organism evidence="2 3">
    <name type="scientific">Nocardioides pocheonensis</name>
    <dbReference type="NCBI Taxonomy" id="661485"/>
    <lineage>
        <taxon>Bacteria</taxon>
        <taxon>Bacillati</taxon>
        <taxon>Actinomycetota</taxon>
        <taxon>Actinomycetes</taxon>
        <taxon>Propionibacteriales</taxon>
        <taxon>Nocardioidaceae</taxon>
        <taxon>Nocardioides</taxon>
    </lineage>
</organism>
<feature type="transmembrane region" description="Helical" evidence="1">
    <location>
        <begin position="6"/>
        <end position="22"/>
    </location>
</feature>